<dbReference type="PANTHER" id="PTHR47592:SF31">
    <property type="entry name" value="ZINC FINGER, CCHC-TYPE-RELATED"/>
    <property type="match status" value="1"/>
</dbReference>
<feature type="compositionally biased region" description="Basic residues" evidence="1">
    <location>
        <begin position="98"/>
        <end position="116"/>
    </location>
</feature>
<dbReference type="EMBL" id="JAUESC010000386">
    <property type="protein sequence ID" value="KAK0577230.1"/>
    <property type="molecule type" value="Genomic_DNA"/>
</dbReference>
<comment type="caution">
    <text evidence="2">The sequence shown here is derived from an EMBL/GenBank/DDBJ whole genome shotgun (WGS) entry which is preliminary data.</text>
</comment>
<evidence type="ECO:0000313" key="2">
    <source>
        <dbReference type="EMBL" id="KAK0577230.1"/>
    </source>
</evidence>
<organism evidence="2 3">
    <name type="scientific">Acer saccharum</name>
    <name type="common">Sugar maple</name>
    <dbReference type="NCBI Taxonomy" id="4024"/>
    <lineage>
        <taxon>Eukaryota</taxon>
        <taxon>Viridiplantae</taxon>
        <taxon>Streptophyta</taxon>
        <taxon>Embryophyta</taxon>
        <taxon>Tracheophyta</taxon>
        <taxon>Spermatophyta</taxon>
        <taxon>Magnoliopsida</taxon>
        <taxon>eudicotyledons</taxon>
        <taxon>Gunneridae</taxon>
        <taxon>Pentapetalae</taxon>
        <taxon>rosids</taxon>
        <taxon>malvids</taxon>
        <taxon>Sapindales</taxon>
        <taxon>Sapindaceae</taxon>
        <taxon>Hippocastanoideae</taxon>
        <taxon>Acereae</taxon>
        <taxon>Acer</taxon>
    </lineage>
</organism>
<dbReference type="Proteomes" id="UP001168877">
    <property type="component" value="Unassembled WGS sequence"/>
</dbReference>
<gene>
    <name evidence="2" type="ORF">LWI29_029825</name>
</gene>
<dbReference type="Pfam" id="PF14223">
    <property type="entry name" value="Retrotran_gag_2"/>
    <property type="match status" value="1"/>
</dbReference>
<dbReference type="AlphaFoldDB" id="A0AA39RSG6"/>
<dbReference type="PANTHER" id="PTHR47592">
    <property type="entry name" value="PBF68 PROTEIN"/>
    <property type="match status" value="1"/>
</dbReference>
<reference evidence="2" key="1">
    <citation type="journal article" date="2022" name="Plant J.">
        <title>Strategies of tolerance reflected in two North American maple genomes.</title>
        <authorList>
            <person name="McEvoy S.L."/>
            <person name="Sezen U.U."/>
            <person name="Trouern-Trend A."/>
            <person name="McMahon S.M."/>
            <person name="Schaberg P.G."/>
            <person name="Yang J."/>
            <person name="Wegrzyn J.L."/>
            <person name="Swenson N.G."/>
        </authorList>
    </citation>
    <scope>NUCLEOTIDE SEQUENCE</scope>
    <source>
        <strain evidence="2">NS2018</strain>
    </source>
</reference>
<feature type="region of interest" description="Disordered" evidence="1">
    <location>
        <begin position="75"/>
        <end position="140"/>
    </location>
</feature>
<protein>
    <submittedName>
        <fullName evidence="2">Uncharacterized protein</fullName>
    </submittedName>
</protein>
<accession>A0AA39RSG6</accession>
<evidence type="ECO:0000313" key="3">
    <source>
        <dbReference type="Proteomes" id="UP001168877"/>
    </source>
</evidence>
<keyword evidence="3" id="KW-1185">Reference proteome</keyword>
<proteinExistence type="predicted"/>
<sequence length="140" mass="16407">MIDEKPILPQVHELKIIVNKLRILKIELPESFQIGAIIAKLPKSWKDYRKRILHKYEEMSLEDIQKHLRIEKESRARDKNYDSYVGHSKANAVNKPNHSNKHKEKFLGPKKNHGTFRKSQNNKKNGGCFVSSKHGHYARD</sequence>
<reference evidence="2" key="2">
    <citation type="submission" date="2023-06" db="EMBL/GenBank/DDBJ databases">
        <authorList>
            <person name="Swenson N.G."/>
            <person name="Wegrzyn J.L."/>
            <person name="Mcevoy S.L."/>
        </authorList>
    </citation>
    <scope>NUCLEOTIDE SEQUENCE</scope>
    <source>
        <strain evidence="2">NS2018</strain>
        <tissue evidence="2">Leaf</tissue>
    </source>
</reference>
<name>A0AA39RSG6_ACESA</name>
<evidence type="ECO:0000256" key="1">
    <source>
        <dbReference type="SAM" id="MobiDB-lite"/>
    </source>
</evidence>